<dbReference type="InterPro" id="IPR001846">
    <property type="entry name" value="VWF_type-D"/>
</dbReference>
<reference evidence="9" key="1">
    <citation type="submission" date="2011-12" db="EMBL/GenBank/DDBJ databases">
        <title>The Draft Genome of Lepisosteus oculatus.</title>
        <authorList>
            <consortium name="The Broad Institute Genome Assembly &amp; Analysis Group"/>
            <consortium name="Computational R&amp;D Group"/>
            <consortium name="and Sequencing Platform"/>
            <person name="Di Palma F."/>
            <person name="Alfoldi J."/>
            <person name="Johnson J."/>
            <person name="Berlin A."/>
            <person name="Gnerre S."/>
            <person name="Jaffe D."/>
            <person name="MacCallum I."/>
            <person name="Young S."/>
            <person name="Walker B.J."/>
            <person name="Lander E.S."/>
            <person name="Lindblad-Toh K."/>
        </authorList>
    </citation>
    <scope>NUCLEOTIDE SEQUENCE [LARGE SCALE GENOMIC DNA]</scope>
</reference>
<dbReference type="SUPFAM" id="SSF57567">
    <property type="entry name" value="Serine protease inhibitors"/>
    <property type="match status" value="2"/>
</dbReference>
<dbReference type="InterPro" id="IPR036084">
    <property type="entry name" value="Ser_inhib-like_sf"/>
</dbReference>
<dbReference type="Pfam" id="PF00094">
    <property type="entry name" value="VWD"/>
    <property type="match status" value="1"/>
</dbReference>
<dbReference type="PROSITE" id="PS51233">
    <property type="entry name" value="VWFD"/>
    <property type="match status" value="1"/>
</dbReference>
<evidence type="ECO:0000256" key="3">
    <source>
        <dbReference type="ARBA" id="ARBA00022729"/>
    </source>
</evidence>
<keyword evidence="3" id="KW-0732">Signal</keyword>
<dbReference type="SMART" id="SM00832">
    <property type="entry name" value="C8"/>
    <property type="match status" value="1"/>
</dbReference>
<reference evidence="8" key="2">
    <citation type="submission" date="2025-08" db="UniProtKB">
        <authorList>
            <consortium name="Ensembl"/>
        </authorList>
    </citation>
    <scope>IDENTIFICATION</scope>
</reference>
<evidence type="ECO:0000313" key="9">
    <source>
        <dbReference type="Proteomes" id="UP000018468"/>
    </source>
</evidence>
<dbReference type="InParanoid" id="W5LW32"/>
<dbReference type="InterPro" id="IPR025615">
    <property type="entry name" value="TILa_dom"/>
</dbReference>
<keyword evidence="4" id="KW-0677">Repeat</keyword>
<dbReference type="InterPro" id="IPR001007">
    <property type="entry name" value="VWF_dom"/>
</dbReference>
<feature type="domain" description="VWFD" evidence="7">
    <location>
        <begin position="98"/>
        <end position="278"/>
    </location>
</feature>
<dbReference type="Proteomes" id="UP000018468">
    <property type="component" value="Unassembled WGS sequence"/>
</dbReference>
<dbReference type="InterPro" id="IPR002919">
    <property type="entry name" value="TIL_dom"/>
</dbReference>
<evidence type="ECO:0000256" key="1">
    <source>
        <dbReference type="ARBA" id="ARBA00004613"/>
    </source>
</evidence>
<dbReference type="PANTHER" id="PTHR46698">
    <property type="entry name" value="CROSSVEINLESS 2"/>
    <property type="match status" value="1"/>
</dbReference>
<evidence type="ECO:0000313" key="8">
    <source>
        <dbReference type="Ensembl" id="ENSLOCP00000000339.1"/>
    </source>
</evidence>
<dbReference type="GeneTree" id="ENSGT00950000183155"/>
<dbReference type="Pfam" id="PF01826">
    <property type="entry name" value="TIL"/>
    <property type="match status" value="2"/>
</dbReference>
<dbReference type="GO" id="GO:0005576">
    <property type="term" value="C:extracellular region"/>
    <property type="evidence" value="ECO:0007669"/>
    <property type="project" value="UniProtKB-SubCell"/>
</dbReference>
<evidence type="ECO:0000256" key="2">
    <source>
        <dbReference type="ARBA" id="ARBA00022525"/>
    </source>
</evidence>
<evidence type="ECO:0000256" key="6">
    <source>
        <dbReference type="ARBA" id="ARBA00023180"/>
    </source>
</evidence>
<dbReference type="OMA" id="AQCMEGC"/>
<dbReference type="Pfam" id="PF08742">
    <property type="entry name" value="C8"/>
    <property type="match status" value="1"/>
</dbReference>
<dbReference type="AlphaFoldDB" id="W5LW32"/>
<dbReference type="CDD" id="cd19941">
    <property type="entry name" value="TIL"/>
    <property type="match status" value="2"/>
</dbReference>
<sequence length="550" mass="59483">TCHGLAAPKGCDLPCREGCQCDDGYVLSGELCVPIADCGCLYNGQYYRKGDVFYPLSMCQQQCVCGEKGIVSCKSFSCPRGQCRVVKGKRGCYPVGEGKCVASGDPHYISFDGRRFDFQGTCTYTLAKVCDGTGTLNAFSVDVENVKYGSGNVAVAKTVFVWVYGHKFTMRQRVQWNVIVDSGVLNLPLSMNNGMITITQEGSNIIVRTDFGLKVLYDTAYYVEVIVPSSYQGKMCGLCGNYNGEPKDDFLLPNGREAPSVDDFGRGWKVAIPGVSCSDGCGKNCPVCERTKEALFKLGRFCGVITSTQGPFSACHASVNPEPYFQHCVYDVCALNGDQQTLCMSIQAYAVACQNAGVAIKPWRTKDFCPFPCPTNSHYELCADTCGNTCAVLLSPTTCTGKCFEGCQCDPGFLADAGLCVSMESCGCVYDGKYLKAGQSSLGRDCTENCTCLNGWVTCEKMDSTPRECLLDNSVRSYPDVQSCVVRPGATLETFDGLEDEIGSGALVLTYMCDDRATEWFRVVVDISLCSSNSTVAAVYVFFNNGVLAV</sequence>
<keyword evidence="9" id="KW-1185">Reference proteome</keyword>
<dbReference type="Ensembl" id="ENSLOCT00000000339.1">
    <property type="protein sequence ID" value="ENSLOCP00000000339.1"/>
    <property type="gene ID" value="ENSLOCG00000000311.1"/>
</dbReference>
<dbReference type="InterPro" id="IPR052424">
    <property type="entry name" value="Kielin_Chordin-BMP_Reg"/>
</dbReference>
<dbReference type="FunFam" id="2.10.25.10:FF:000055">
    <property type="entry name" value="alpha-tectorin isoform X1"/>
    <property type="match status" value="1"/>
</dbReference>
<organism evidence="8 9">
    <name type="scientific">Lepisosteus oculatus</name>
    <name type="common">Spotted gar</name>
    <dbReference type="NCBI Taxonomy" id="7918"/>
    <lineage>
        <taxon>Eukaryota</taxon>
        <taxon>Metazoa</taxon>
        <taxon>Chordata</taxon>
        <taxon>Craniata</taxon>
        <taxon>Vertebrata</taxon>
        <taxon>Euteleostomi</taxon>
        <taxon>Actinopterygii</taxon>
        <taxon>Neopterygii</taxon>
        <taxon>Holostei</taxon>
        <taxon>Semionotiformes</taxon>
        <taxon>Lepisosteidae</taxon>
        <taxon>Lepisosteus</taxon>
    </lineage>
</organism>
<keyword evidence="5" id="KW-1015">Disulfide bond</keyword>
<comment type="subcellular location">
    <subcellularLocation>
        <location evidence="1">Secreted</location>
    </subcellularLocation>
</comment>
<dbReference type="STRING" id="7918.ENSLOCP00000000339"/>
<dbReference type="PANTHER" id="PTHR46698:SF7">
    <property type="entry name" value="VWFD DOMAIN-CONTAINING PROTEIN"/>
    <property type="match status" value="1"/>
</dbReference>
<dbReference type="SMART" id="SM00215">
    <property type="entry name" value="VWC_out"/>
    <property type="match status" value="2"/>
</dbReference>
<evidence type="ECO:0000256" key="4">
    <source>
        <dbReference type="ARBA" id="ARBA00022737"/>
    </source>
</evidence>
<dbReference type="eggNOG" id="KOG1216">
    <property type="taxonomic scope" value="Eukaryota"/>
</dbReference>
<keyword evidence="2" id="KW-0964">Secreted</keyword>
<evidence type="ECO:0000259" key="7">
    <source>
        <dbReference type="PROSITE" id="PS51233"/>
    </source>
</evidence>
<dbReference type="SMART" id="SM00216">
    <property type="entry name" value="VWD"/>
    <property type="match status" value="1"/>
</dbReference>
<dbReference type="InterPro" id="IPR014853">
    <property type="entry name" value="VWF/SSPO/ZAN-like_Cys-rich_dom"/>
</dbReference>
<protein>
    <submittedName>
        <fullName evidence="8">IgGFc-binding protein-like</fullName>
    </submittedName>
</protein>
<accession>W5LW32</accession>
<dbReference type="Pfam" id="PF12714">
    <property type="entry name" value="TILa"/>
    <property type="match status" value="2"/>
</dbReference>
<proteinExistence type="predicted"/>
<name>W5LW32_LEPOC</name>
<evidence type="ECO:0000256" key="5">
    <source>
        <dbReference type="ARBA" id="ARBA00023157"/>
    </source>
</evidence>
<dbReference type="HOGENOM" id="CLU_011515_0_0_1"/>
<reference evidence="8" key="3">
    <citation type="submission" date="2025-09" db="UniProtKB">
        <authorList>
            <consortium name="Ensembl"/>
        </authorList>
    </citation>
    <scope>IDENTIFICATION</scope>
</reference>
<keyword evidence="6" id="KW-0325">Glycoprotein</keyword>
<dbReference type="Bgee" id="ENSLOCG00000000311">
    <property type="expression patterns" value="Expressed in ovary and 6 other cell types or tissues"/>
</dbReference>
<dbReference type="Gene3D" id="2.10.25.10">
    <property type="entry name" value="Laminin"/>
    <property type="match status" value="2"/>
</dbReference>